<keyword evidence="2" id="KW-1185">Reference proteome</keyword>
<reference evidence="1 2" key="1">
    <citation type="submission" date="2024-01" db="EMBL/GenBank/DDBJ databases">
        <title>Genome assemblies of Stephania.</title>
        <authorList>
            <person name="Yang L."/>
        </authorList>
    </citation>
    <scope>NUCLEOTIDE SEQUENCE [LARGE SCALE GENOMIC DNA]</scope>
    <source>
        <strain evidence="1">JXDWG</strain>
        <tissue evidence="1">Leaf</tissue>
    </source>
</reference>
<evidence type="ECO:0000313" key="2">
    <source>
        <dbReference type="Proteomes" id="UP001419268"/>
    </source>
</evidence>
<name>A0AAP0L8D1_9MAGN</name>
<protein>
    <submittedName>
        <fullName evidence="1">Uncharacterized protein</fullName>
    </submittedName>
</protein>
<proteinExistence type="predicted"/>
<sequence length="50" mass="5821">MFDVTIQCENHTSQCGHIHAQVFIHFITININFVFNNSDDLSETGLKRKR</sequence>
<dbReference type="Proteomes" id="UP001419268">
    <property type="component" value="Unassembled WGS sequence"/>
</dbReference>
<dbReference type="AlphaFoldDB" id="A0AAP0L8D1"/>
<organism evidence="1 2">
    <name type="scientific">Stephania cephalantha</name>
    <dbReference type="NCBI Taxonomy" id="152367"/>
    <lineage>
        <taxon>Eukaryota</taxon>
        <taxon>Viridiplantae</taxon>
        <taxon>Streptophyta</taxon>
        <taxon>Embryophyta</taxon>
        <taxon>Tracheophyta</taxon>
        <taxon>Spermatophyta</taxon>
        <taxon>Magnoliopsida</taxon>
        <taxon>Ranunculales</taxon>
        <taxon>Menispermaceae</taxon>
        <taxon>Menispermoideae</taxon>
        <taxon>Cissampelideae</taxon>
        <taxon>Stephania</taxon>
    </lineage>
</organism>
<gene>
    <name evidence="1" type="ORF">Scep_000191</name>
</gene>
<evidence type="ECO:0000313" key="1">
    <source>
        <dbReference type="EMBL" id="KAK9165000.1"/>
    </source>
</evidence>
<accession>A0AAP0L8D1</accession>
<comment type="caution">
    <text evidence="1">The sequence shown here is derived from an EMBL/GenBank/DDBJ whole genome shotgun (WGS) entry which is preliminary data.</text>
</comment>
<dbReference type="EMBL" id="JBBNAG010000001">
    <property type="protein sequence ID" value="KAK9165000.1"/>
    <property type="molecule type" value="Genomic_DNA"/>
</dbReference>